<dbReference type="CDD" id="cd08946">
    <property type="entry name" value="SDR_e"/>
    <property type="match status" value="1"/>
</dbReference>
<dbReference type="RefSeq" id="WP_145167775.1">
    <property type="nucleotide sequence ID" value="NZ_CP036525.1"/>
</dbReference>
<protein>
    <submittedName>
        <fullName evidence="4">dTDP-L-rhamnose 4-epimerase</fullName>
        <ecNumber evidence="4">5.1.3.25</ecNumber>
    </submittedName>
</protein>
<dbReference type="Pfam" id="PF01370">
    <property type="entry name" value="Epimerase"/>
    <property type="match status" value="1"/>
</dbReference>
<sequence length="329" mass="35827">MESVPNVLITGGYGCIGAATTKWLLHNTNSHVTLLSRSADEDRTQRVFENVDRSRLEVVACDVSDGPQVDQWISHHSFTRIAHLAGLQTPDCNSHRDRGLQTNLAGTQNLIEAMKHSQTSLQRFVFASSMAVYGPRSTYPTGRIETDSEPMPVNVYGVWKLAAENLCRLFAHDTGIATACLRPGAVFGPGRDAGQTAAPTTAMKQIALGQPYEIPYRNSQDYLYAPDVGAAFGNALMEPYDGFGAFTLPSHTASTAEMINAMQTSASSLGIPERFQITAGESEVPFVCDLDFQPFLDAFPNTTHTPLSESIQQSIEHFVAEADQGRLKI</sequence>
<dbReference type="EC" id="5.1.3.25" evidence="4"/>
<dbReference type="PANTHER" id="PTHR43103">
    <property type="entry name" value="NUCLEOSIDE-DIPHOSPHATE-SUGAR EPIMERASE"/>
    <property type="match status" value="1"/>
</dbReference>
<dbReference type="PANTHER" id="PTHR43103:SF3">
    <property type="entry name" value="ADP-L-GLYCERO-D-MANNO-HEPTOSE-6-EPIMERASE"/>
    <property type="match status" value="1"/>
</dbReference>
<keyword evidence="1" id="KW-0521">NADP</keyword>
<dbReference type="AlphaFoldDB" id="A0A517N4P8"/>
<feature type="domain" description="Ketoreductase" evidence="3">
    <location>
        <begin position="5"/>
        <end position="214"/>
    </location>
</feature>
<evidence type="ECO:0000313" key="5">
    <source>
        <dbReference type="Proteomes" id="UP000318538"/>
    </source>
</evidence>
<dbReference type="InterPro" id="IPR057326">
    <property type="entry name" value="KR_dom"/>
</dbReference>
<dbReference type="SUPFAM" id="SSF51735">
    <property type="entry name" value="NAD(P)-binding Rossmann-fold domains"/>
    <property type="match status" value="1"/>
</dbReference>
<dbReference type="GO" id="GO:0016853">
    <property type="term" value="F:isomerase activity"/>
    <property type="evidence" value="ECO:0007669"/>
    <property type="project" value="UniProtKB-KW"/>
</dbReference>
<proteinExistence type="predicted"/>
<evidence type="ECO:0000259" key="3">
    <source>
        <dbReference type="SMART" id="SM00822"/>
    </source>
</evidence>
<dbReference type="KEGG" id="rlc:K227x_03590"/>
<keyword evidence="4" id="KW-0413">Isomerase</keyword>
<name>A0A517N4P8_9BACT</name>
<dbReference type="Gene3D" id="3.40.50.720">
    <property type="entry name" value="NAD(P)-binding Rossmann-like Domain"/>
    <property type="match status" value="1"/>
</dbReference>
<evidence type="ECO:0000256" key="1">
    <source>
        <dbReference type="ARBA" id="ARBA00022857"/>
    </source>
</evidence>
<evidence type="ECO:0000313" key="4">
    <source>
        <dbReference type="EMBL" id="QDT01988.1"/>
    </source>
</evidence>
<gene>
    <name evidence="4" type="primary">wbiB</name>
    <name evidence="4" type="ORF">K227x_03590</name>
</gene>
<evidence type="ECO:0000256" key="2">
    <source>
        <dbReference type="ARBA" id="ARBA00023277"/>
    </source>
</evidence>
<keyword evidence="2" id="KW-0119">Carbohydrate metabolism</keyword>
<dbReference type="OrthoDB" id="9801056at2"/>
<keyword evidence="5" id="KW-1185">Reference proteome</keyword>
<organism evidence="4 5">
    <name type="scientific">Rubripirellula lacrimiformis</name>
    <dbReference type="NCBI Taxonomy" id="1930273"/>
    <lineage>
        <taxon>Bacteria</taxon>
        <taxon>Pseudomonadati</taxon>
        <taxon>Planctomycetota</taxon>
        <taxon>Planctomycetia</taxon>
        <taxon>Pirellulales</taxon>
        <taxon>Pirellulaceae</taxon>
        <taxon>Rubripirellula</taxon>
    </lineage>
</organism>
<dbReference type="EMBL" id="CP036525">
    <property type="protein sequence ID" value="QDT01988.1"/>
    <property type="molecule type" value="Genomic_DNA"/>
</dbReference>
<dbReference type="SMART" id="SM00822">
    <property type="entry name" value="PKS_KR"/>
    <property type="match status" value="1"/>
</dbReference>
<dbReference type="Proteomes" id="UP000318538">
    <property type="component" value="Chromosome"/>
</dbReference>
<dbReference type="InterPro" id="IPR036291">
    <property type="entry name" value="NAD(P)-bd_dom_sf"/>
</dbReference>
<reference evidence="4 5" key="1">
    <citation type="submission" date="2019-02" db="EMBL/GenBank/DDBJ databases">
        <title>Deep-cultivation of Planctomycetes and their phenomic and genomic characterization uncovers novel biology.</title>
        <authorList>
            <person name="Wiegand S."/>
            <person name="Jogler M."/>
            <person name="Boedeker C."/>
            <person name="Pinto D."/>
            <person name="Vollmers J."/>
            <person name="Rivas-Marin E."/>
            <person name="Kohn T."/>
            <person name="Peeters S.H."/>
            <person name="Heuer A."/>
            <person name="Rast P."/>
            <person name="Oberbeckmann S."/>
            <person name="Bunk B."/>
            <person name="Jeske O."/>
            <person name="Meyerdierks A."/>
            <person name="Storesund J.E."/>
            <person name="Kallscheuer N."/>
            <person name="Luecker S."/>
            <person name="Lage O.M."/>
            <person name="Pohl T."/>
            <person name="Merkel B.J."/>
            <person name="Hornburger P."/>
            <person name="Mueller R.-W."/>
            <person name="Bruemmer F."/>
            <person name="Labrenz M."/>
            <person name="Spormann A.M."/>
            <person name="Op den Camp H."/>
            <person name="Overmann J."/>
            <person name="Amann R."/>
            <person name="Jetten M.S.M."/>
            <person name="Mascher T."/>
            <person name="Medema M.H."/>
            <person name="Devos D.P."/>
            <person name="Kaster A.-K."/>
            <person name="Ovreas L."/>
            <person name="Rohde M."/>
            <person name="Galperin M.Y."/>
            <person name="Jogler C."/>
        </authorList>
    </citation>
    <scope>NUCLEOTIDE SEQUENCE [LARGE SCALE GENOMIC DNA]</scope>
    <source>
        <strain evidence="4 5">K22_7</strain>
    </source>
</reference>
<dbReference type="InterPro" id="IPR001509">
    <property type="entry name" value="Epimerase_deHydtase"/>
</dbReference>
<accession>A0A517N4P8</accession>